<name>A0A368P387_9FLAO</name>
<dbReference type="Proteomes" id="UP000252249">
    <property type="component" value="Unassembled WGS sequence"/>
</dbReference>
<reference evidence="2 3" key="1">
    <citation type="submission" date="2018-07" db="EMBL/GenBank/DDBJ databases">
        <title>Oceanihabitans testaceum sp. nov., isolated from marine sediment.</title>
        <authorList>
            <person name="Li C.-M."/>
        </authorList>
    </citation>
    <scope>NUCLEOTIDE SEQUENCE [LARGE SCALE GENOMIC DNA]</scope>
    <source>
        <strain evidence="2 3">S9-10</strain>
    </source>
</reference>
<dbReference type="InterPro" id="IPR008969">
    <property type="entry name" value="CarboxyPept-like_regulatory"/>
</dbReference>
<dbReference type="OrthoDB" id="1467339at2"/>
<organism evidence="2 3">
    <name type="scientific">Oceanihabitans sediminis</name>
    <dbReference type="NCBI Taxonomy" id="1812012"/>
    <lineage>
        <taxon>Bacteria</taxon>
        <taxon>Pseudomonadati</taxon>
        <taxon>Bacteroidota</taxon>
        <taxon>Flavobacteriia</taxon>
        <taxon>Flavobacteriales</taxon>
        <taxon>Flavobacteriaceae</taxon>
        <taxon>Oceanihabitans</taxon>
    </lineage>
</organism>
<dbReference type="SUPFAM" id="SSF49464">
    <property type="entry name" value="Carboxypeptidase regulatory domain-like"/>
    <property type="match status" value="1"/>
</dbReference>
<dbReference type="EMBL" id="QPIG01000003">
    <property type="protein sequence ID" value="RCU57292.1"/>
    <property type="molecule type" value="Genomic_DNA"/>
</dbReference>
<proteinExistence type="predicted"/>
<feature type="signal peptide" evidence="1">
    <location>
        <begin position="1"/>
        <end position="19"/>
    </location>
</feature>
<keyword evidence="2" id="KW-0121">Carboxypeptidase</keyword>
<evidence type="ECO:0000313" key="2">
    <source>
        <dbReference type="EMBL" id="RCU57292.1"/>
    </source>
</evidence>
<dbReference type="GO" id="GO:0004180">
    <property type="term" value="F:carboxypeptidase activity"/>
    <property type="evidence" value="ECO:0007669"/>
    <property type="project" value="UniProtKB-KW"/>
</dbReference>
<dbReference type="RefSeq" id="WP_072352170.1">
    <property type="nucleotide sequence ID" value="NZ_JAWWDI010000073.1"/>
</dbReference>
<sequence>MKNWFPLFILLFTLSFSYAQEEPTKVEGVVINAADDTVLESVNIVNLTQVIGTSTNAKGEFKLTAKANDTLHFSFLGFKSIKVKVTNDWIKYGSSKIALTELALALEEVVVNQFKLTGHLEVDIKNVPQNNSYRYAISGLPSTGYEAGNRSPSAVTKVLGAIFNPADFLYRMFGRQPNEMRKLKKMKQDDEIRNLLASRFDREMLTVLLQVDRVDLDEIISQCNYSKEFIRSANDLQILDAISECYEEYKVLSRNKSAKF</sequence>
<feature type="chain" id="PRO_5017041537" evidence="1">
    <location>
        <begin position="20"/>
        <end position="260"/>
    </location>
</feature>
<accession>A0A368P387</accession>
<keyword evidence="2" id="KW-0378">Hydrolase</keyword>
<protein>
    <submittedName>
        <fullName evidence="2">Carboxypeptidase-like regulatory domain-containing protein</fullName>
    </submittedName>
</protein>
<dbReference type="AlphaFoldDB" id="A0A368P387"/>
<keyword evidence="3" id="KW-1185">Reference proteome</keyword>
<dbReference type="Pfam" id="PF13715">
    <property type="entry name" value="CarbopepD_reg_2"/>
    <property type="match status" value="1"/>
</dbReference>
<evidence type="ECO:0000313" key="3">
    <source>
        <dbReference type="Proteomes" id="UP000252249"/>
    </source>
</evidence>
<evidence type="ECO:0000256" key="1">
    <source>
        <dbReference type="SAM" id="SignalP"/>
    </source>
</evidence>
<gene>
    <name evidence="2" type="ORF">DU428_08650</name>
</gene>
<comment type="caution">
    <text evidence="2">The sequence shown here is derived from an EMBL/GenBank/DDBJ whole genome shotgun (WGS) entry which is preliminary data.</text>
</comment>
<keyword evidence="1" id="KW-0732">Signal</keyword>
<keyword evidence="2" id="KW-0645">Protease</keyword>